<dbReference type="EMBL" id="JAHQXF010000001">
    <property type="protein sequence ID" value="MBV0923633.1"/>
    <property type="molecule type" value="Genomic_DNA"/>
</dbReference>
<dbReference type="OrthoDB" id="350675at2157"/>
<sequence>MPAGDRLSRRGMLAGIGAVSAGALAGCGGIGDLTGSEGTEIRSHELPAVDPDEDGRLVASAVPVAIDSDHLAAARDRATSLLAELPTPLGPDEIPNGHVRGRLLGAADDATDSLDEARRAQTDLAAMTELRRSRERARYAAGGWRFAAGTQSLDGLRTARQNAVGEARTFESSREYRGSDPVRAALVHARIEELLRRATDDEPPHTEADGGGLLTVAEWAEEVETARALLADARHLDSQFAASLSADAGTVEGQLRRAAEALLADVRSRREGLPPEPTADDWGVRERAVHELRSDADYGAKRVADAAGPADAVLDATGRLAAFAALDSVLERVESGERFAVESAADVRRYRQTAVDAITSTLADSAEPGLTRTVLTDAAGRVWSADWESSRLSGEVSPARLTDPVSSYVVAAALARAAPKASERAAEALRTA</sequence>
<reference evidence="2 3" key="1">
    <citation type="submission" date="2021-06" db="EMBL/GenBank/DDBJ databases">
        <title>New haloarchaea isolates fom saline soil.</title>
        <authorList>
            <person name="Duran-Viseras A."/>
            <person name="Sanchez-Porro C.S."/>
            <person name="Ventosa A."/>
        </authorList>
    </citation>
    <scope>NUCLEOTIDE SEQUENCE [LARGE SCALE GENOMIC DNA]</scope>
    <source>
        <strain evidence="2 3">JCM 183640</strain>
    </source>
</reference>
<organism evidence="2 3">
    <name type="scientific">Haloarcula limicola</name>
    <dbReference type="NCBI Taxonomy" id="1429915"/>
    <lineage>
        <taxon>Archaea</taxon>
        <taxon>Methanobacteriati</taxon>
        <taxon>Methanobacteriota</taxon>
        <taxon>Stenosarchaea group</taxon>
        <taxon>Halobacteria</taxon>
        <taxon>Halobacteriales</taxon>
        <taxon>Haloarculaceae</taxon>
        <taxon>Haloarcula</taxon>
    </lineage>
</organism>
<dbReference type="RefSeq" id="WP_162316752.1">
    <property type="nucleotide sequence ID" value="NZ_JAHQXF010000001.1"/>
</dbReference>
<proteinExistence type="predicted"/>
<evidence type="ECO:0000313" key="2">
    <source>
        <dbReference type="EMBL" id="MBV0923633.1"/>
    </source>
</evidence>
<dbReference type="PROSITE" id="PS51257">
    <property type="entry name" value="PROKAR_LIPOPROTEIN"/>
    <property type="match status" value="1"/>
</dbReference>
<gene>
    <name evidence="2" type="ORF">KTS45_05405</name>
</gene>
<dbReference type="AlphaFoldDB" id="A0A8J7YBT9"/>
<name>A0A8J7YBT9_9EURY</name>
<evidence type="ECO:0000256" key="1">
    <source>
        <dbReference type="SAM" id="MobiDB-lite"/>
    </source>
</evidence>
<protein>
    <submittedName>
        <fullName evidence="2">Uncharacterized protein</fullName>
    </submittedName>
</protein>
<keyword evidence="3" id="KW-1185">Reference proteome</keyword>
<comment type="caution">
    <text evidence="2">The sequence shown here is derived from an EMBL/GenBank/DDBJ whole genome shotgun (WGS) entry which is preliminary data.</text>
</comment>
<accession>A0A8J7YBT9</accession>
<dbReference type="Proteomes" id="UP000766550">
    <property type="component" value="Unassembled WGS sequence"/>
</dbReference>
<evidence type="ECO:0000313" key="3">
    <source>
        <dbReference type="Proteomes" id="UP000766550"/>
    </source>
</evidence>
<feature type="region of interest" description="Disordered" evidence="1">
    <location>
        <begin position="33"/>
        <end position="53"/>
    </location>
</feature>